<keyword evidence="3" id="KW-1185">Reference proteome</keyword>
<dbReference type="PANTHER" id="PTHR47074">
    <property type="entry name" value="BNAC02G40300D PROTEIN"/>
    <property type="match status" value="1"/>
</dbReference>
<feature type="domain" description="RNase H type-1" evidence="1">
    <location>
        <begin position="7"/>
        <end position="107"/>
    </location>
</feature>
<proteinExistence type="predicted"/>
<dbReference type="EMBL" id="OZ034822">
    <property type="protein sequence ID" value="CAL1414361.1"/>
    <property type="molecule type" value="Genomic_DNA"/>
</dbReference>
<dbReference type="AlphaFoldDB" id="A0AAV2GV75"/>
<evidence type="ECO:0000259" key="1">
    <source>
        <dbReference type="Pfam" id="PF13456"/>
    </source>
</evidence>
<dbReference type="CDD" id="cd06222">
    <property type="entry name" value="RNase_H_like"/>
    <property type="match status" value="1"/>
</dbReference>
<organism evidence="2 3">
    <name type="scientific">Linum trigynum</name>
    <dbReference type="NCBI Taxonomy" id="586398"/>
    <lineage>
        <taxon>Eukaryota</taxon>
        <taxon>Viridiplantae</taxon>
        <taxon>Streptophyta</taxon>
        <taxon>Embryophyta</taxon>
        <taxon>Tracheophyta</taxon>
        <taxon>Spermatophyta</taxon>
        <taxon>Magnoliopsida</taxon>
        <taxon>eudicotyledons</taxon>
        <taxon>Gunneridae</taxon>
        <taxon>Pentapetalae</taxon>
        <taxon>rosids</taxon>
        <taxon>fabids</taxon>
        <taxon>Malpighiales</taxon>
        <taxon>Linaceae</taxon>
        <taxon>Linum</taxon>
    </lineage>
</organism>
<gene>
    <name evidence="2" type="ORF">LTRI10_LOCUS53525</name>
</gene>
<dbReference type="InterPro" id="IPR044730">
    <property type="entry name" value="RNase_H-like_dom_plant"/>
</dbReference>
<reference evidence="2 3" key="1">
    <citation type="submission" date="2024-04" db="EMBL/GenBank/DDBJ databases">
        <authorList>
            <person name="Fracassetti M."/>
        </authorList>
    </citation>
    <scope>NUCLEOTIDE SEQUENCE [LARGE SCALE GENOMIC DNA]</scope>
</reference>
<dbReference type="InterPro" id="IPR036397">
    <property type="entry name" value="RNaseH_sf"/>
</dbReference>
<dbReference type="Proteomes" id="UP001497516">
    <property type="component" value="Chromosome 9"/>
</dbReference>
<sequence length="127" mass="14400">MVLMSPARVILLARGIQLPGLEDPLVCEAVALREAVYWCLDNGFSMVRFEGDAQVIIERILRREATDSRVGSILEEVVQLFDMNVGFTVRFVGRRSNRVAHLVAKKALSLYPTTSRFDYQAWLNSRV</sequence>
<evidence type="ECO:0000313" key="2">
    <source>
        <dbReference type="EMBL" id="CAL1414361.1"/>
    </source>
</evidence>
<dbReference type="InterPro" id="IPR002156">
    <property type="entry name" value="RNaseH_domain"/>
</dbReference>
<evidence type="ECO:0000313" key="3">
    <source>
        <dbReference type="Proteomes" id="UP001497516"/>
    </source>
</evidence>
<dbReference type="Pfam" id="PF13456">
    <property type="entry name" value="RVT_3"/>
    <property type="match status" value="1"/>
</dbReference>
<name>A0AAV2GV75_9ROSI</name>
<dbReference type="InterPro" id="IPR052929">
    <property type="entry name" value="RNase_H-like_EbsB-rel"/>
</dbReference>
<accession>A0AAV2GV75</accession>
<dbReference type="GO" id="GO:0003676">
    <property type="term" value="F:nucleic acid binding"/>
    <property type="evidence" value="ECO:0007669"/>
    <property type="project" value="InterPro"/>
</dbReference>
<dbReference type="Gene3D" id="3.30.420.10">
    <property type="entry name" value="Ribonuclease H-like superfamily/Ribonuclease H"/>
    <property type="match status" value="1"/>
</dbReference>
<protein>
    <recommendedName>
        <fullName evidence="1">RNase H type-1 domain-containing protein</fullName>
    </recommendedName>
</protein>
<dbReference type="PANTHER" id="PTHR47074:SF11">
    <property type="entry name" value="REVERSE TRANSCRIPTASE-LIKE PROTEIN"/>
    <property type="match status" value="1"/>
</dbReference>
<dbReference type="GO" id="GO:0004523">
    <property type="term" value="F:RNA-DNA hybrid ribonuclease activity"/>
    <property type="evidence" value="ECO:0007669"/>
    <property type="project" value="InterPro"/>
</dbReference>